<evidence type="ECO:0000256" key="2">
    <source>
        <dbReference type="ARBA" id="ARBA00022473"/>
    </source>
</evidence>
<proteinExistence type="predicted"/>
<comment type="caution">
    <text evidence="15">The sequence shown here is derived from an EMBL/GenBank/DDBJ whole genome shotgun (WGS) entry which is preliminary data.</text>
</comment>
<dbReference type="Proteomes" id="UP001474421">
    <property type="component" value="Unassembled WGS sequence"/>
</dbReference>
<keyword evidence="2" id="KW-0217">Developmental protein</keyword>
<evidence type="ECO:0000256" key="10">
    <source>
        <dbReference type="ARBA" id="ARBA00023163"/>
    </source>
</evidence>
<dbReference type="InterPro" id="IPR001781">
    <property type="entry name" value="Znf_LIM"/>
</dbReference>
<evidence type="ECO:0000256" key="4">
    <source>
        <dbReference type="ARBA" id="ARBA00022737"/>
    </source>
</evidence>
<evidence type="ECO:0000256" key="9">
    <source>
        <dbReference type="ARBA" id="ARBA00023155"/>
    </source>
</evidence>
<dbReference type="GO" id="GO:0030182">
    <property type="term" value="P:neuron differentiation"/>
    <property type="evidence" value="ECO:0007669"/>
    <property type="project" value="TreeGrafter"/>
</dbReference>
<dbReference type="GO" id="GO:0005634">
    <property type="term" value="C:nucleus"/>
    <property type="evidence" value="ECO:0007669"/>
    <property type="project" value="UniProtKB-SubCell"/>
</dbReference>
<keyword evidence="11" id="KW-0539">Nucleus</keyword>
<evidence type="ECO:0000256" key="12">
    <source>
        <dbReference type="PROSITE-ProRule" id="PRU00125"/>
    </source>
</evidence>
<dbReference type="Gene3D" id="2.10.110.10">
    <property type="entry name" value="Cysteine Rich Protein"/>
    <property type="match status" value="1"/>
</dbReference>
<keyword evidence="4" id="KW-0677">Repeat</keyword>
<dbReference type="GO" id="GO:0000977">
    <property type="term" value="F:RNA polymerase II transcription regulatory region sequence-specific DNA binding"/>
    <property type="evidence" value="ECO:0007669"/>
    <property type="project" value="TreeGrafter"/>
</dbReference>
<evidence type="ECO:0000256" key="13">
    <source>
        <dbReference type="SAM" id="MobiDB-lite"/>
    </source>
</evidence>
<keyword evidence="9" id="KW-0371">Homeobox</keyword>
<evidence type="ECO:0000256" key="3">
    <source>
        <dbReference type="ARBA" id="ARBA00022723"/>
    </source>
</evidence>
<dbReference type="PROSITE" id="PS00478">
    <property type="entry name" value="LIM_DOMAIN_1"/>
    <property type="match status" value="1"/>
</dbReference>
<organism evidence="15 16">
    <name type="scientific">Crotalus adamanteus</name>
    <name type="common">Eastern diamondback rattlesnake</name>
    <dbReference type="NCBI Taxonomy" id="8729"/>
    <lineage>
        <taxon>Eukaryota</taxon>
        <taxon>Metazoa</taxon>
        <taxon>Chordata</taxon>
        <taxon>Craniata</taxon>
        <taxon>Vertebrata</taxon>
        <taxon>Euteleostomi</taxon>
        <taxon>Lepidosauria</taxon>
        <taxon>Squamata</taxon>
        <taxon>Bifurcata</taxon>
        <taxon>Unidentata</taxon>
        <taxon>Episquamata</taxon>
        <taxon>Toxicofera</taxon>
        <taxon>Serpentes</taxon>
        <taxon>Colubroidea</taxon>
        <taxon>Viperidae</taxon>
        <taxon>Crotalinae</taxon>
        <taxon>Crotalus</taxon>
    </lineage>
</organism>
<keyword evidence="16" id="KW-1185">Reference proteome</keyword>
<evidence type="ECO:0000256" key="6">
    <source>
        <dbReference type="ARBA" id="ARBA00023015"/>
    </source>
</evidence>
<dbReference type="SUPFAM" id="SSF57716">
    <property type="entry name" value="Glucocorticoid receptor-like (DNA-binding domain)"/>
    <property type="match status" value="2"/>
</dbReference>
<name>A0AAW1AS16_CROAD</name>
<evidence type="ECO:0000256" key="8">
    <source>
        <dbReference type="ARBA" id="ARBA00023125"/>
    </source>
</evidence>
<dbReference type="AlphaFoldDB" id="A0AAW1AS16"/>
<gene>
    <name evidence="15" type="ORF">NXF25_017179</name>
</gene>
<comment type="subcellular location">
    <subcellularLocation>
        <location evidence="1">Nucleus</location>
    </subcellularLocation>
</comment>
<dbReference type="PANTHER" id="PTHR24208:SF96">
    <property type="entry name" value="LIM HOMEOBOX TRANSCRIPTION FACTOR 1-BETA"/>
    <property type="match status" value="1"/>
</dbReference>
<dbReference type="CDD" id="cd09371">
    <property type="entry name" value="LIM1_Lmx1b"/>
    <property type="match status" value="1"/>
</dbReference>
<dbReference type="SMART" id="SM00132">
    <property type="entry name" value="LIM"/>
    <property type="match status" value="1"/>
</dbReference>
<dbReference type="EMBL" id="JAOTOJ010000016">
    <property type="protein sequence ID" value="KAK9392335.1"/>
    <property type="molecule type" value="Genomic_DNA"/>
</dbReference>
<evidence type="ECO:0000256" key="1">
    <source>
        <dbReference type="ARBA" id="ARBA00004123"/>
    </source>
</evidence>
<evidence type="ECO:0000256" key="5">
    <source>
        <dbReference type="ARBA" id="ARBA00022833"/>
    </source>
</evidence>
<evidence type="ECO:0000313" key="15">
    <source>
        <dbReference type="EMBL" id="KAK9392335.1"/>
    </source>
</evidence>
<evidence type="ECO:0000256" key="11">
    <source>
        <dbReference type="ARBA" id="ARBA00023242"/>
    </source>
</evidence>
<feature type="region of interest" description="Disordered" evidence="13">
    <location>
        <begin position="233"/>
        <end position="261"/>
    </location>
</feature>
<dbReference type="PANTHER" id="PTHR24208">
    <property type="entry name" value="LIM/HOMEOBOX PROTEIN LHX"/>
    <property type="match status" value="1"/>
</dbReference>
<dbReference type="InterPro" id="IPR050453">
    <property type="entry name" value="LIM_Homeobox_TF"/>
</dbReference>
<dbReference type="GO" id="GO:0046872">
    <property type="term" value="F:metal ion binding"/>
    <property type="evidence" value="ECO:0007669"/>
    <property type="project" value="UniProtKB-KW"/>
</dbReference>
<protein>
    <submittedName>
        <fullName evidence="15">LIM/homeobox protein LMX-1.2</fullName>
    </submittedName>
</protein>
<dbReference type="FunFam" id="2.10.110.10:FF:000006">
    <property type="entry name" value="LIM homeobox transcription factor 1-beta"/>
    <property type="match status" value="1"/>
</dbReference>
<reference evidence="15 16" key="1">
    <citation type="journal article" date="2024" name="Proc. Natl. Acad. Sci. U.S.A.">
        <title>The genetic regulatory architecture and epigenomic basis for age-related changes in rattlesnake venom.</title>
        <authorList>
            <person name="Hogan M.P."/>
            <person name="Holding M.L."/>
            <person name="Nystrom G.S."/>
            <person name="Colston T.J."/>
            <person name="Bartlett D.A."/>
            <person name="Mason A.J."/>
            <person name="Ellsworth S.A."/>
            <person name="Rautsaw R.M."/>
            <person name="Lawrence K.C."/>
            <person name="Strickland J.L."/>
            <person name="He B."/>
            <person name="Fraser P."/>
            <person name="Margres M.J."/>
            <person name="Gilbert D.M."/>
            <person name="Gibbs H.L."/>
            <person name="Parkinson C.L."/>
            <person name="Rokyta D.R."/>
        </authorList>
    </citation>
    <scope>NUCLEOTIDE SEQUENCE [LARGE SCALE GENOMIC DNA]</scope>
    <source>
        <strain evidence="15">DRR0105</strain>
    </source>
</reference>
<evidence type="ECO:0000259" key="14">
    <source>
        <dbReference type="PROSITE" id="PS50023"/>
    </source>
</evidence>
<evidence type="ECO:0000256" key="7">
    <source>
        <dbReference type="ARBA" id="ARBA00023038"/>
    </source>
</evidence>
<keyword evidence="3 12" id="KW-0479">Metal-binding</keyword>
<dbReference type="PROSITE" id="PS50023">
    <property type="entry name" value="LIM_DOMAIN_2"/>
    <property type="match status" value="1"/>
</dbReference>
<keyword evidence="7 12" id="KW-0440">LIM domain</keyword>
<keyword evidence="5 12" id="KW-0862">Zinc</keyword>
<dbReference type="GO" id="GO:0000981">
    <property type="term" value="F:DNA-binding transcription factor activity, RNA polymerase II-specific"/>
    <property type="evidence" value="ECO:0007669"/>
    <property type="project" value="TreeGrafter"/>
</dbReference>
<keyword evidence="8" id="KW-0238">DNA-binding</keyword>
<feature type="domain" description="LIM zinc-binding" evidence="14">
    <location>
        <begin position="110"/>
        <end position="169"/>
    </location>
</feature>
<keyword evidence="10" id="KW-0804">Transcription</keyword>
<sequence>MDVAAGPEALENCLNRGSVNCAKMLDGIKMEDRPLRSGPATLGVLLEIKLAALGPDPGRGGISQALALLSPVLSGLQGRRVAVRDAWQPDEGEAGYPGRESTRSDCQHQAVCEGCQRPISDRFLMRVNESSWHEECLQCAVCQQALTTSCYFRDRKLYCKQDYQQERTGGEAELVRGPGPWQSQPPVLGCYLVSFAGVERRRGGGFARSLAGKIEKRPLPRPVAFFFVGWGGRGSPSAPSEKESLRTTPPPNGRLASPVHLKRRQPAFQKAFKTIATRPALLCSWGFHTPPPDLQEG</sequence>
<accession>A0AAW1AS16</accession>
<dbReference type="Pfam" id="PF00412">
    <property type="entry name" value="LIM"/>
    <property type="match status" value="1"/>
</dbReference>
<evidence type="ECO:0000313" key="16">
    <source>
        <dbReference type="Proteomes" id="UP001474421"/>
    </source>
</evidence>
<keyword evidence="6" id="KW-0805">Transcription regulation</keyword>